<name>A0A0H5C869_CYBJN</name>
<sequence length="71" mass="8151">MFGNTTYGRGITWLTYLNARENIGSHLMDTLYRKMCDARRARSSSTELADPDTFEDQLMLLTRVTLTTDTL</sequence>
<dbReference type="AlphaFoldDB" id="A0A0H5C869"/>
<dbReference type="EMBL" id="CDQK01000006">
    <property type="protein sequence ID" value="CEP24431.1"/>
    <property type="molecule type" value="Genomic_DNA"/>
</dbReference>
<evidence type="ECO:0000313" key="1">
    <source>
        <dbReference type="EMBL" id="CEP24431.1"/>
    </source>
</evidence>
<reference evidence="2" key="1">
    <citation type="journal article" date="2015" name="J. Biotechnol.">
        <title>The structure of the Cyberlindnera jadinii genome and its relation to Candida utilis analyzed by the occurrence of single nucleotide polymorphisms.</title>
        <authorList>
            <person name="Rupp O."/>
            <person name="Brinkrolf K."/>
            <person name="Buerth C."/>
            <person name="Kunigo M."/>
            <person name="Schneider J."/>
            <person name="Jaenicke S."/>
            <person name="Goesmann A."/>
            <person name="Puehler A."/>
            <person name="Jaeger K.-E."/>
            <person name="Ernst J.F."/>
        </authorList>
    </citation>
    <scope>NUCLEOTIDE SEQUENCE [LARGE SCALE GENOMIC DNA]</scope>
    <source>
        <strain evidence="2">ATCC 18201 / CBS 1600 / BCRC 20928 / JCM 3617 / NBRC 0987 / NRRL Y-1542</strain>
    </source>
</reference>
<gene>
    <name evidence="1" type="ORF">BN1211_5254</name>
</gene>
<evidence type="ECO:0000313" key="2">
    <source>
        <dbReference type="Proteomes" id="UP000038830"/>
    </source>
</evidence>
<protein>
    <submittedName>
        <fullName evidence="1">Uncharacterized protein</fullName>
    </submittedName>
</protein>
<organism evidence="1 2">
    <name type="scientific">Cyberlindnera jadinii (strain ATCC 18201 / CBS 1600 / BCRC 20928 / JCM 3617 / NBRC 0987 / NRRL Y-1542)</name>
    <name type="common">Torula yeast</name>
    <name type="synonym">Candida utilis</name>
    <dbReference type="NCBI Taxonomy" id="983966"/>
    <lineage>
        <taxon>Eukaryota</taxon>
        <taxon>Fungi</taxon>
        <taxon>Dikarya</taxon>
        <taxon>Ascomycota</taxon>
        <taxon>Saccharomycotina</taxon>
        <taxon>Saccharomycetes</taxon>
        <taxon>Phaffomycetales</taxon>
        <taxon>Phaffomycetaceae</taxon>
        <taxon>Cyberlindnera</taxon>
    </lineage>
</organism>
<proteinExistence type="predicted"/>
<accession>A0A0H5C869</accession>
<dbReference type="Proteomes" id="UP000038830">
    <property type="component" value="Unassembled WGS sequence"/>
</dbReference>